<gene>
    <name evidence="2" type="ORF">GP486_007586</name>
</gene>
<evidence type="ECO:0000256" key="1">
    <source>
        <dbReference type="SAM" id="MobiDB-lite"/>
    </source>
</evidence>
<evidence type="ECO:0008006" key="4">
    <source>
        <dbReference type="Google" id="ProtNLM"/>
    </source>
</evidence>
<dbReference type="AlphaFoldDB" id="A0A9P8IF87"/>
<protein>
    <recommendedName>
        <fullName evidence="4">BZIP domain-containing protein</fullName>
    </recommendedName>
</protein>
<dbReference type="Pfam" id="PF11905">
    <property type="entry name" value="DUF3425"/>
    <property type="match status" value="1"/>
</dbReference>
<feature type="region of interest" description="Disordered" evidence="1">
    <location>
        <begin position="147"/>
        <end position="174"/>
    </location>
</feature>
<accession>A0A9P8IF87</accession>
<evidence type="ECO:0000313" key="2">
    <source>
        <dbReference type="EMBL" id="KAH0551064.1"/>
    </source>
</evidence>
<feature type="compositionally biased region" description="Low complexity" evidence="1">
    <location>
        <begin position="147"/>
        <end position="162"/>
    </location>
</feature>
<dbReference type="PANTHER" id="PTHR38116">
    <property type="entry name" value="CHROMOSOME 7, WHOLE GENOME SHOTGUN SEQUENCE"/>
    <property type="match status" value="1"/>
</dbReference>
<proteinExistence type="predicted"/>
<dbReference type="Proteomes" id="UP000750711">
    <property type="component" value="Unassembled WGS sequence"/>
</dbReference>
<dbReference type="InterPro" id="IPR021833">
    <property type="entry name" value="DUF3425"/>
</dbReference>
<dbReference type="Gene3D" id="1.20.5.170">
    <property type="match status" value="1"/>
</dbReference>
<dbReference type="CDD" id="cd14688">
    <property type="entry name" value="bZIP_YAP"/>
    <property type="match status" value="1"/>
</dbReference>
<dbReference type="SUPFAM" id="SSF57959">
    <property type="entry name" value="Leucine zipper domain"/>
    <property type="match status" value="1"/>
</dbReference>
<organism evidence="2 3">
    <name type="scientific">Trichoglossum hirsutum</name>
    <dbReference type="NCBI Taxonomy" id="265104"/>
    <lineage>
        <taxon>Eukaryota</taxon>
        <taxon>Fungi</taxon>
        <taxon>Dikarya</taxon>
        <taxon>Ascomycota</taxon>
        <taxon>Pezizomycotina</taxon>
        <taxon>Geoglossomycetes</taxon>
        <taxon>Geoglossales</taxon>
        <taxon>Geoglossaceae</taxon>
        <taxon>Trichoglossum</taxon>
    </lineage>
</organism>
<comment type="caution">
    <text evidence="2">The sequence shown here is derived from an EMBL/GenBank/DDBJ whole genome shotgun (WGS) entry which is preliminary data.</text>
</comment>
<feature type="region of interest" description="Disordered" evidence="1">
    <location>
        <begin position="95"/>
        <end position="122"/>
    </location>
</feature>
<reference evidence="2" key="1">
    <citation type="submission" date="2021-03" db="EMBL/GenBank/DDBJ databases">
        <title>Comparative genomics and phylogenomic investigation of the class Geoglossomycetes provide insights into ecological specialization and systematics.</title>
        <authorList>
            <person name="Melie T."/>
            <person name="Pirro S."/>
            <person name="Miller A.N."/>
            <person name="Quandt A."/>
        </authorList>
    </citation>
    <scope>NUCLEOTIDE SEQUENCE</scope>
    <source>
        <strain evidence="2">CAQ_001_2017</strain>
    </source>
</reference>
<evidence type="ECO:0000313" key="3">
    <source>
        <dbReference type="Proteomes" id="UP000750711"/>
    </source>
</evidence>
<sequence length="364" mass="41676">MKRPQQLFIINPALVSRRPNMSDPDREERKREYNRLAQREFRRRRKEHLKNLEQLQKEQKSEQSDEIGRLRVQNAELRKENEALRCQIYGPYPLLSTAPSVHSSRSHSPAGRPFSESPPQLVGPIMTMAPSLSVPVVGAAPGSLVTQHLPQQQQQHPDPYQLNPHGRSSRASPSISALDQSLRSMTMSQSIEHQAALNMPQYEHQLVVVIPYDRVKFKSYIQNLFKPLLNSAVNSSPEMHLAVLKSLEPVLPKQLKPTNAQLETPHYHGIDLIPFPALRDRLISLGTDVSRGFVQDLGECGDDDDDNDEGFNQVIIWGEDFLNEMSWEVSQRVLETWGWLLGPEFVQRANFWRRQRGAPVLPEW</sequence>
<dbReference type="InterPro" id="IPR046347">
    <property type="entry name" value="bZIP_sf"/>
</dbReference>
<feature type="compositionally biased region" description="Polar residues" evidence="1">
    <location>
        <begin position="97"/>
        <end position="107"/>
    </location>
</feature>
<feature type="region of interest" description="Disordered" evidence="1">
    <location>
        <begin position="16"/>
        <end position="44"/>
    </location>
</feature>
<dbReference type="GO" id="GO:0003700">
    <property type="term" value="F:DNA-binding transcription factor activity"/>
    <property type="evidence" value="ECO:0007669"/>
    <property type="project" value="InterPro"/>
</dbReference>
<dbReference type="PANTHER" id="PTHR38116:SF9">
    <property type="entry name" value="BZIP DOMAIN-CONTAINING PROTEIN"/>
    <property type="match status" value="1"/>
</dbReference>
<dbReference type="EMBL" id="JAGHQM010002228">
    <property type="protein sequence ID" value="KAH0551064.1"/>
    <property type="molecule type" value="Genomic_DNA"/>
</dbReference>
<feature type="compositionally biased region" description="Basic and acidic residues" evidence="1">
    <location>
        <begin position="23"/>
        <end position="40"/>
    </location>
</feature>
<name>A0A9P8IF87_9PEZI</name>
<keyword evidence="3" id="KW-1185">Reference proteome</keyword>